<proteinExistence type="predicted"/>
<organism evidence="3 4">
    <name type="scientific">Dyella tabacisoli</name>
    <dbReference type="NCBI Taxonomy" id="2282381"/>
    <lineage>
        <taxon>Bacteria</taxon>
        <taxon>Pseudomonadati</taxon>
        <taxon>Pseudomonadota</taxon>
        <taxon>Gammaproteobacteria</taxon>
        <taxon>Lysobacterales</taxon>
        <taxon>Rhodanobacteraceae</taxon>
        <taxon>Dyella</taxon>
    </lineage>
</organism>
<dbReference type="EMBL" id="QQAH01000011">
    <property type="protein sequence ID" value="RDD81386.1"/>
    <property type="molecule type" value="Genomic_DNA"/>
</dbReference>
<evidence type="ECO:0000313" key="4">
    <source>
        <dbReference type="Proteomes" id="UP000253782"/>
    </source>
</evidence>
<dbReference type="AlphaFoldDB" id="A0A369ULD2"/>
<evidence type="ECO:0000259" key="2">
    <source>
        <dbReference type="Pfam" id="PF13699"/>
    </source>
</evidence>
<feature type="compositionally biased region" description="Basic and acidic residues" evidence="1">
    <location>
        <begin position="271"/>
        <end position="286"/>
    </location>
</feature>
<dbReference type="InterPro" id="IPR025295">
    <property type="entry name" value="eCIS_core_dom"/>
</dbReference>
<evidence type="ECO:0000256" key="1">
    <source>
        <dbReference type="SAM" id="MobiDB-lite"/>
    </source>
</evidence>
<gene>
    <name evidence="3" type="ORF">DVJ77_12900</name>
</gene>
<feature type="region of interest" description="Disordered" evidence="1">
    <location>
        <begin position="257"/>
        <end position="293"/>
    </location>
</feature>
<sequence length="495" mass="52319">MSAAGLQLSRKCAACDEEHEAIQTKRDGSTAVSGDAPGLVHSVLRSSGQPLDQRSRSFFEPRFRHDFSRVRVHADTNAAASARSVGALAYAVGPHIVFNADRYAPRTATGQALLAHELAHVVQQSHGDGGEHATIRRYTEFDAAAQTAKKSLGWVHPAGSPLRVSDDGNMAAEDNGWGENLSKRAWTTSANLATSNAKLAAVGSKAKLVAKGNPISGIPPASPKSAAITLQEVEPVKAAGGGPLELASDCGSACKQVTGSPSSGKDVSVMKGDKSETYGSPKDYHGGDPTTPEEWTEEVYKKEFGAGLSRQDAYNKYAALSATDKDKFDRKYGRNKYARPEVGQGITISTEKDAPGSHDVSSFTWNFHYAAAVMSSGSDYITLENAAGWATTGWIFFMYGPVSKAQTFLEQQAATLTHGSDPSAVVVESEKALDVATIDKDAPLLVGTKVINLAKGTALRVSAKNVGGGQTWLTVEVKSGPQIGTKGQIRNELVK</sequence>
<dbReference type="Proteomes" id="UP000253782">
    <property type="component" value="Unassembled WGS sequence"/>
</dbReference>
<accession>A0A369ULD2</accession>
<comment type="caution">
    <text evidence="3">The sequence shown here is derived from an EMBL/GenBank/DDBJ whole genome shotgun (WGS) entry which is preliminary data.</text>
</comment>
<feature type="domain" description="eCIS core" evidence="2">
    <location>
        <begin position="50"/>
        <end position="127"/>
    </location>
</feature>
<dbReference type="OrthoDB" id="292792at2"/>
<dbReference type="Pfam" id="PF13699">
    <property type="entry name" value="eCIS_core"/>
    <property type="match status" value="1"/>
</dbReference>
<protein>
    <submittedName>
        <fullName evidence="3">DUF4157 domain-containing protein</fullName>
    </submittedName>
</protein>
<reference evidence="3 4" key="1">
    <citation type="submission" date="2018-07" db="EMBL/GenBank/DDBJ databases">
        <title>Dyella tabacisoli L4-6T, whole genome shotgun sequence.</title>
        <authorList>
            <person name="Zhou X.-K."/>
            <person name="Li W.-J."/>
            <person name="Duan Y.-Q."/>
        </authorList>
    </citation>
    <scope>NUCLEOTIDE SEQUENCE [LARGE SCALE GENOMIC DNA]</scope>
    <source>
        <strain evidence="3 4">L4-6</strain>
    </source>
</reference>
<keyword evidence="4" id="KW-1185">Reference proteome</keyword>
<evidence type="ECO:0000313" key="3">
    <source>
        <dbReference type="EMBL" id="RDD81386.1"/>
    </source>
</evidence>
<name>A0A369ULD2_9GAMM</name>